<reference evidence="4" key="1">
    <citation type="journal article" date="2020" name="Stud. Mycol.">
        <title>101 Dothideomycetes genomes: a test case for predicting lifestyles and emergence of pathogens.</title>
        <authorList>
            <person name="Haridas S."/>
            <person name="Albert R."/>
            <person name="Binder M."/>
            <person name="Bloem J."/>
            <person name="Labutti K."/>
            <person name="Salamov A."/>
            <person name="Andreopoulos B."/>
            <person name="Baker S."/>
            <person name="Barry K."/>
            <person name="Bills G."/>
            <person name="Bluhm B."/>
            <person name="Cannon C."/>
            <person name="Castanera R."/>
            <person name="Culley D."/>
            <person name="Daum C."/>
            <person name="Ezra D."/>
            <person name="Gonzalez J."/>
            <person name="Henrissat B."/>
            <person name="Kuo A."/>
            <person name="Liang C."/>
            <person name="Lipzen A."/>
            <person name="Lutzoni F."/>
            <person name="Magnuson J."/>
            <person name="Mondo S."/>
            <person name="Nolan M."/>
            <person name="Ohm R."/>
            <person name="Pangilinan J."/>
            <person name="Park H.-J."/>
            <person name="Ramirez L."/>
            <person name="Alfaro M."/>
            <person name="Sun H."/>
            <person name="Tritt A."/>
            <person name="Yoshinaga Y."/>
            <person name="Zwiers L.-H."/>
            <person name="Turgeon B."/>
            <person name="Goodwin S."/>
            <person name="Spatafora J."/>
            <person name="Crous P."/>
            <person name="Grigoriev I."/>
        </authorList>
    </citation>
    <scope>NUCLEOTIDE SEQUENCE</scope>
    <source>
        <strain evidence="4">CBS 115976</strain>
    </source>
</reference>
<evidence type="ECO:0000256" key="2">
    <source>
        <dbReference type="ARBA" id="ARBA00022679"/>
    </source>
</evidence>
<dbReference type="InterPro" id="IPR033964">
    <property type="entry name" value="ABBA"/>
</dbReference>
<organism evidence="4 5">
    <name type="scientific">Microthyrium microscopicum</name>
    <dbReference type="NCBI Taxonomy" id="703497"/>
    <lineage>
        <taxon>Eukaryota</taxon>
        <taxon>Fungi</taxon>
        <taxon>Dikarya</taxon>
        <taxon>Ascomycota</taxon>
        <taxon>Pezizomycotina</taxon>
        <taxon>Dothideomycetes</taxon>
        <taxon>Dothideomycetes incertae sedis</taxon>
        <taxon>Microthyriales</taxon>
        <taxon>Microthyriaceae</taxon>
        <taxon>Microthyrium</taxon>
    </lineage>
</organism>
<dbReference type="AlphaFoldDB" id="A0A6A6UNP3"/>
<dbReference type="PIRSF" id="PIRSF000509">
    <property type="entry name" value="Trp_DMAT"/>
    <property type="match status" value="1"/>
</dbReference>
<dbReference type="Proteomes" id="UP000799302">
    <property type="component" value="Unassembled WGS sequence"/>
</dbReference>
<dbReference type="SFLD" id="SFLDS00036">
    <property type="entry name" value="Aromatic_Prenyltransferase"/>
    <property type="match status" value="1"/>
</dbReference>
<keyword evidence="5" id="KW-1185">Reference proteome</keyword>
<feature type="binding site" evidence="3">
    <location>
        <position position="192"/>
    </location>
    <ligand>
        <name>dimethylallyl diphosphate</name>
        <dbReference type="ChEBI" id="CHEBI:57623"/>
    </ligand>
</feature>
<name>A0A6A6UNP3_9PEZI</name>
<sequence length="481" mass="54345">MSNGHPIVPVSKPWETLGSILGFNNADEEFWWKCTAPVLGKFLVKAEYTTEQQFTYLSWYHRFILPSLGERPEQGKPRKWRAQVTPGASPFQPSWNLQGNKSTVRFTVEPIGRNVGSREDVFNQLAAIDLMRKLKTTMPDIQDDWFYHCVKQLYVPKDVINMMLLAQGPPQGPKPPTCFVAFDLLKDKIESKAYFFPHMQARLLAVNQGDLVIQTVRGLNGDGIDMNPSLDAFEEYLNSGGPLTHGQIEMLAIDNVDKKRARAKIYVNSFNNTFNKIKDIYTMGGRIKDAAILKSLDALADVWKLLFNLPETGFEDMELPNIMHPRSGFVTGFEFKTGEALPTTKIYFPMWHYAKTDQQLTDALSAFFSKQGWNDRAKSYSNDVSEIFMESEMPYSPGTHQYLSFSAKAKSGLYLTMYYSPTIPHLSTRHVPSPEGEGHPMELLGPPKGPLPVGFRVMQTIWPALRMVVPGQVGSVLDTLE</sequence>
<comment type="similarity">
    <text evidence="1">Belongs to the tryptophan dimethylallyltransferase family.</text>
</comment>
<dbReference type="Pfam" id="PF11991">
    <property type="entry name" value="Trp_DMAT"/>
    <property type="match status" value="1"/>
</dbReference>
<feature type="binding site" evidence="3">
    <location>
        <position position="105"/>
    </location>
    <ligand>
        <name>dimethylallyl diphosphate</name>
        <dbReference type="ChEBI" id="CHEBI:57623"/>
    </ligand>
</feature>
<dbReference type="GO" id="GO:0016765">
    <property type="term" value="F:transferase activity, transferring alkyl or aryl (other than methyl) groups"/>
    <property type="evidence" value="ECO:0007669"/>
    <property type="project" value="InterPro"/>
</dbReference>
<proteinExistence type="inferred from homology"/>
<dbReference type="InterPro" id="IPR017795">
    <property type="entry name" value="ABBA_NscD-like"/>
</dbReference>
<dbReference type="PANTHER" id="PTHR40627:SF4">
    <property type="entry name" value="PRENYLTRANSFERASE ASQH1-RELATED"/>
    <property type="match status" value="1"/>
</dbReference>
<feature type="binding site" evidence="3">
    <location>
        <position position="262"/>
    </location>
    <ligand>
        <name>dimethylallyl diphosphate</name>
        <dbReference type="ChEBI" id="CHEBI:57623"/>
    </ligand>
</feature>
<accession>A0A6A6UNP3</accession>
<evidence type="ECO:0000256" key="1">
    <source>
        <dbReference type="ARBA" id="ARBA00010209"/>
    </source>
</evidence>
<gene>
    <name evidence="4" type="ORF">BT63DRAFT_168643</name>
</gene>
<feature type="binding site" evidence="3">
    <location>
        <position position="264"/>
    </location>
    <ligand>
        <name>dimethylallyl diphosphate</name>
        <dbReference type="ChEBI" id="CHEBI:57623"/>
    </ligand>
</feature>
<dbReference type="PANTHER" id="PTHR40627">
    <property type="entry name" value="INDOLE PRENYLTRANSFERASE TDIB-RELATED"/>
    <property type="match status" value="1"/>
</dbReference>
<dbReference type="InterPro" id="IPR012148">
    <property type="entry name" value="ABBA_DMATS-like"/>
</dbReference>
<keyword evidence="2 4" id="KW-0808">Transferase</keyword>
<dbReference type="CDD" id="cd13929">
    <property type="entry name" value="PT-DMATS_CymD"/>
    <property type="match status" value="1"/>
</dbReference>
<dbReference type="EMBL" id="MU004231">
    <property type="protein sequence ID" value="KAF2673862.1"/>
    <property type="molecule type" value="Genomic_DNA"/>
</dbReference>
<feature type="binding site" evidence="3">
    <location>
        <position position="266"/>
    </location>
    <ligand>
        <name>dimethylallyl diphosphate</name>
        <dbReference type="ChEBI" id="CHEBI:57623"/>
    </ligand>
</feature>
<evidence type="ECO:0000313" key="5">
    <source>
        <dbReference type="Proteomes" id="UP000799302"/>
    </source>
</evidence>
<feature type="binding site" evidence="3">
    <location>
        <position position="347"/>
    </location>
    <ligand>
        <name>dimethylallyl diphosphate</name>
        <dbReference type="ChEBI" id="CHEBI:57623"/>
    </ligand>
</feature>
<feature type="binding site" evidence="3">
    <location>
        <position position="194"/>
    </location>
    <ligand>
        <name>dimethylallyl diphosphate</name>
        <dbReference type="ChEBI" id="CHEBI:57623"/>
    </ligand>
</feature>
<protein>
    <submittedName>
        <fullName evidence="4">Aromatic prenyltransferase</fullName>
    </submittedName>
</protein>
<evidence type="ECO:0000256" key="3">
    <source>
        <dbReference type="PIRSR" id="PIRSR000509-1"/>
    </source>
</evidence>
<dbReference type="NCBIfam" id="TIGR03429">
    <property type="entry name" value="arom_pren_DMATS"/>
    <property type="match status" value="1"/>
</dbReference>
<dbReference type="OrthoDB" id="3354387at2759"/>
<dbReference type="GO" id="GO:0009820">
    <property type="term" value="P:alkaloid metabolic process"/>
    <property type="evidence" value="ECO:0007669"/>
    <property type="project" value="InterPro"/>
</dbReference>
<evidence type="ECO:0000313" key="4">
    <source>
        <dbReference type="EMBL" id="KAF2673862.1"/>
    </source>
</evidence>